<organism evidence="2 3">
    <name type="scientific">Mesorhabditis belari</name>
    <dbReference type="NCBI Taxonomy" id="2138241"/>
    <lineage>
        <taxon>Eukaryota</taxon>
        <taxon>Metazoa</taxon>
        <taxon>Ecdysozoa</taxon>
        <taxon>Nematoda</taxon>
        <taxon>Chromadorea</taxon>
        <taxon>Rhabditida</taxon>
        <taxon>Rhabditina</taxon>
        <taxon>Rhabditomorpha</taxon>
        <taxon>Rhabditoidea</taxon>
        <taxon>Rhabditidae</taxon>
        <taxon>Mesorhabditinae</taxon>
        <taxon>Mesorhabditis</taxon>
    </lineage>
</organism>
<feature type="transmembrane region" description="Helical" evidence="1">
    <location>
        <begin position="103"/>
        <end position="125"/>
    </location>
</feature>
<dbReference type="AlphaFoldDB" id="A0AAF3EV04"/>
<sequence length="194" mass="22388">MREWLWHPNLLTPNRPDINDYKVFPCVKCNAFCVYKWLSILLAVWLGVAVLVFVVGFILGYHWLHLSAVAGLDPLEMVLFAIILFFSYKAIKTLLPIHAQALFIVYEIEDLWAFVKRIFVILIVSSSDKEPETRNAAIYWTIFEIVCLGIGAIWGLYLLYTFYKYLRDLQLFKEQNKAGEDPGEATTMNAIETA</sequence>
<reference evidence="3" key="1">
    <citation type="submission" date="2024-02" db="UniProtKB">
        <authorList>
            <consortium name="WormBaseParasite"/>
        </authorList>
    </citation>
    <scope>IDENTIFICATION</scope>
</reference>
<keyword evidence="1" id="KW-1133">Transmembrane helix</keyword>
<feature type="transmembrane region" description="Helical" evidence="1">
    <location>
        <begin position="137"/>
        <end position="163"/>
    </location>
</feature>
<dbReference type="WBParaSite" id="MBELARI_LOCUS18022">
    <property type="protein sequence ID" value="MBELARI_LOCUS18022"/>
    <property type="gene ID" value="MBELARI_LOCUS18022"/>
</dbReference>
<name>A0AAF3EV04_9BILA</name>
<feature type="transmembrane region" description="Helical" evidence="1">
    <location>
        <begin position="37"/>
        <end position="63"/>
    </location>
</feature>
<evidence type="ECO:0000256" key="1">
    <source>
        <dbReference type="SAM" id="Phobius"/>
    </source>
</evidence>
<accession>A0AAF3EV04</accession>
<feature type="transmembrane region" description="Helical" evidence="1">
    <location>
        <begin position="75"/>
        <end position="91"/>
    </location>
</feature>
<proteinExistence type="predicted"/>
<keyword evidence="2" id="KW-1185">Reference proteome</keyword>
<keyword evidence="1" id="KW-0472">Membrane</keyword>
<evidence type="ECO:0000313" key="2">
    <source>
        <dbReference type="Proteomes" id="UP000887575"/>
    </source>
</evidence>
<dbReference type="Proteomes" id="UP000887575">
    <property type="component" value="Unassembled WGS sequence"/>
</dbReference>
<protein>
    <submittedName>
        <fullName evidence="3">Uncharacterized protein</fullName>
    </submittedName>
</protein>
<keyword evidence="1" id="KW-0812">Transmembrane</keyword>
<evidence type="ECO:0000313" key="3">
    <source>
        <dbReference type="WBParaSite" id="MBELARI_LOCUS18022"/>
    </source>
</evidence>